<dbReference type="AlphaFoldDB" id="A0A317XQQ6"/>
<dbReference type="EMBL" id="KZ819193">
    <property type="protein sequence ID" value="PWZ00220.1"/>
    <property type="molecule type" value="Genomic_DNA"/>
</dbReference>
<keyword evidence="3" id="KW-1185">Reference proteome</keyword>
<gene>
    <name evidence="2" type="ORF">BCV70DRAFT_106996</name>
</gene>
<dbReference type="InParanoid" id="A0A317XQQ6"/>
<proteinExistence type="predicted"/>
<feature type="compositionally biased region" description="Basic and acidic residues" evidence="1">
    <location>
        <begin position="251"/>
        <end position="267"/>
    </location>
</feature>
<feature type="compositionally biased region" description="Low complexity" evidence="1">
    <location>
        <begin position="390"/>
        <end position="405"/>
    </location>
</feature>
<feature type="compositionally biased region" description="Polar residues" evidence="1">
    <location>
        <begin position="26"/>
        <end position="39"/>
    </location>
</feature>
<feature type="compositionally biased region" description="Polar residues" evidence="1">
    <location>
        <begin position="167"/>
        <end position="194"/>
    </location>
</feature>
<dbReference type="GO" id="GO:0016071">
    <property type="term" value="P:mRNA metabolic process"/>
    <property type="evidence" value="ECO:0007669"/>
    <property type="project" value="UniProtKB-ARBA"/>
</dbReference>
<feature type="compositionally biased region" description="Polar residues" evidence="1">
    <location>
        <begin position="302"/>
        <end position="311"/>
    </location>
</feature>
<protein>
    <submittedName>
        <fullName evidence="2">Uncharacterized protein</fullName>
    </submittedName>
</protein>
<feature type="compositionally biased region" description="Polar residues" evidence="1">
    <location>
        <begin position="224"/>
        <end position="236"/>
    </location>
</feature>
<feature type="compositionally biased region" description="Low complexity" evidence="1">
    <location>
        <begin position="342"/>
        <end position="357"/>
    </location>
</feature>
<evidence type="ECO:0000256" key="1">
    <source>
        <dbReference type="SAM" id="MobiDB-lite"/>
    </source>
</evidence>
<feature type="compositionally biased region" description="Low complexity" evidence="1">
    <location>
        <begin position="426"/>
        <end position="441"/>
    </location>
</feature>
<reference evidence="2 3" key="1">
    <citation type="journal article" date="2018" name="Mol. Biol. Evol.">
        <title>Broad Genomic Sampling Reveals a Smut Pathogenic Ancestry of the Fungal Clade Ustilaginomycotina.</title>
        <authorList>
            <person name="Kijpornyongpan T."/>
            <person name="Mondo S.J."/>
            <person name="Barry K."/>
            <person name="Sandor L."/>
            <person name="Lee J."/>
            <person name="Lipzen A."/>
            <person name="Pangilinan J."/>
            <person name="LaButti K."/>
            <person name="Hainaut M."/>
            <person name="Henrissat B."/>
            <person name="Grigoriev I.V."/>
            <person name="Spatafora J.W."/>
            <person name="Aime M.C."/>
        </authorList>
    </citation>
    <scope>NUCLEOTIDE SEQUENCE [LARGE SCALE GENOMIC DNA]</scope>
    <source>
        <strain evidence="2 3">MCA 3645</strain>
    </source>
</reference>
<evidence type="ECO:0000313" key="3">
    <source>
        <dbReference type="Proteomes" id="UP000246740"/>
    </source>
</evidence>
<feature type="region of interest" description="Disordered" evidence="1">
    <location>
        <begin position="1"/>
        <end position="455"/>
    </location>
</feature>
<dbReference type="STRING" id="1882483.A0A317XQQ6"/>
<dbReference type="InterPro" id="IPR028322">
    <property type="entry name" value="PNRC-like_rgn"/>
</dbReference>
<feature type="compositionally biased region" description="Low complexity" evidence="1">
    <location>
        <begin position="47"/>
        <end position="72"/>
    </location>
</feature>
<dbReference type="Pfam" id="PF15365">
    <property type="entry name" value="PNRC"/>
    <property type="match status" value="1"/>
</dbReference>
<feature type="compositionally biased region" description="Polar residues" evidence="1">
    <location>
        <begin position="73"/>
        <end position="84"/>
    </location>
</feature>
<feature type="compositionally biased region" description="Basic residues" evidence="1">
    <location>
        <begin position="133"/>
        <end position="142"/>
    </location>
</feature>
<evidence type="ECO:0000313" key="2">
    <source>
        <dbReference type="EMBL" id="PWZ00220.1"/>
    </source>
</evidence>
<sequence>MIAAMRPSHAYQHTSSPHSRPDSRNSTHSNVSMSNTPSHSRSDKLVAKAASNAASLNNGKKSSSSKKAASASQPVSDAQISRASPTPGLISLTKPLAEEMQPSKSSSSTKSKKGKETKFQNTDSPAGTPIKNGRSKKSKISPRSHPSENLLSKSAPSAPIQHGNGADASSTEANSGLTWQQEMFNLSSKSQLDLTHQGKKQGRKANQNSSSKHDGNLAHPQKVQPGSDSSALTWQQELLGAKKRTGPHFDVFADARDAETFGDDSRGNHSNASSKGGKRGKGQGKARNGDVALQIDDLFDSNGHSHANKSGSAHIASKQYPPHGAPIHIAPSTPAKKVPNLQQQQQHPAVAAAIAYAGPNFHNSPSPASLPAPKFQNRLGKNGHELERPSSLVSSSSGNDSGSSDGEYELTRGVRSTTAPAEVSTPSKSYAASAPPKDAAAPAPPAQKAPIQPGATVESLLARMLGGSKLN</sequence>
<dbReference type="OrthoDB" id="2142961at2759"/>
<organism evidence="2 3">
    <name type="scientific">Testicularia cyperi</name>
    <dbReference type="NCBI Taxonomy" id="1882483"/>
    <lineage>
        <taxon>Eukaryota</taxon>
        <taxon>Fungi</taxon>
        <taxon>Dikarya</taxon>
        <taxon>Basidiomycota</taxon>
        <taxon>Ustilaginomycotina</taxon>
        <taxon>Ustilaginomycetes</taxon>
        <taxon>Ustilaginales</taxon>
        <taxon>Anthracoideaceae</taxon>
        <taxon>Testicularia</taxon>
    </lineage>
</organism>
<name>A0A317XQQ6_9BASI</name>
<accession>A0A317XQQ6</accession>
<dbReference type="Proteomes" id="UP000246740">
    <property type="component" value="Unassembled WGS sequence"/>
</dbReference>